<evidence type="ECO:0000256" key="4">
    <source>
        <dbReference type="ARBA" id="ARBA00005189"/>
    </source>
</evidence>
<evidence type="ECO:0000256" key="1">
    <source>
        <dbReference type="ARBA" id="ARBA00001698"/>
    </source>
</evidence>
<evidence type="ECO:0000256" key="8">
    <source>
        <dbReference type="ARBA" id="ARBA00022475"/>
    </source>
</evidence>
<evidence type="ECO:0000256" key="6">
    <source>
        <dbReference type="ARBA" id="ARBA00012487"/>
    </source>
</evidence>
<keyword evidence="17" id="KW-1208">Phospholipid metabolism</keyword>
<feature type="transmembrane region" description="Helical" evidence="19">
    <location>
        <begin position="167"/>
        <end position="187"/>
    </location>
</feature>
<evidence type="ECO:0000256" key="3">
    <source>
        <dbReference type="ARBA" id="ARBA00005119"/>
    </source>
</evidence>
<dbReference type="UniPathway" id="UPA00557">
    <property type="reaction ID" value="UER00614"/>
</dbReference>
<evidence type="ECO:0000256" key="10">
    <source>
        <dbReference type="ARBA" id="ARBA00022679"/>
    </source>
</evidence>
<dbReference type="EC" id="2.7.7.41" evidence="6 18"/>
<keyword evidence="10 18" id="KW-0808">Transferase</keyword>
<organism evidence="20 21">
    <name type="scientific">Rhodovulum imhoffii</name>
    <dbReference type="NCBI Taxonomy" id="365340"/>
    <lineage>
        <taxon>Bacteria</taxon>
        <taxon>Pseudomonadati</taxon>
        <taxon>Pseudomonadota</taxon>
        <taxon>Alphaproteobacteria</taxon>
        <taxon>Rhodobacterales</taxon>
        <taxon>Paracoccaceae</taxon>
        <taxon>Rhodovulum</taxon>
    </lineage>
</organism>
<keyword evidence="13 19" id="KW-1133">Transmembrane helix</keyword>
<evidence type="ECO:0000256" key="18">
    <source>
        <dbReference type="RuleBase" id="RU003938"/>
    </source>
</evidence>
<evidence type="ECO:0000256" key="14">
    <source>
        <dbReference type="ARBA" id="ARBA00023098"/>
    </source>
</evidence>
<dbReference type="Proteomes" id="UP000243859">
    <property type="component" value="Unassembled WGS sequence"/>
</dbReference>
<comment type="subcellular location">
    <subcellularLocation>
        <location evidence="2">Cell membrane</location>
        <topology evidence="2">Multi-pass membrane protein</topology>
    </subcellularLocation>
</comment>
<keyword evidence="8" id="KW-1003">Cell membrane</keyword>
<comment type="catalytic activity">
    <reaction evidence="1 18">
        <text>a 1,2-diacyl-sn-glycero-3-phosphate + CTP + H(+) = a CDP-1,2-diacyl-sn-glycerol + diphosphate</text>
        <dbReference type="Rhea" id="RHEA:16229"/>
        <dbReference type="ChEBI" id="CHEBI:15378"/>
        <dbReference type="ChEBI" id="CHEBI:33019"/>
        <dbReference type="ChEBI" id="CHEBI:37563"/>
        <dbReference type="ChEBI" id="CHEBI:58332"/>
        <dbReference type="ChEBI" id="CHEBI:58608"/>
        <dbReference type="EC" id="2.7.7.41"/>
    </reaction>
</comment>
<proteinExistence type="inferred from homology"/>
<keyword evidence="11 18" id="KW-0812">Transmembrane</keyword>
<sequence length="262" mass="27530">MMAQKWDDLAKRTLSALAMAAVGVVAVWLGGIWFAALAALACGVMLWELARMLSPTQTHLALTLAALGGGAVLLGRVLPGSLGYVGVAGPAMVGAALLMREKAVFAVYGVAITVAACGLVDFRVTHGAVWLVWLVLVVIATDVFGYFAGRMFGGPKFWPRISPKKTWAGTVAGWVAAGVIGVLFLTFTNAGRDLPWISMLLSLASQMGDIAESAIKRRAGVKDSSSLLPGHGGLLDRFDGLLGASLFMLLVAQLVYVPEVRF</sequence>
<keyword evidence="9" id="KW-0444">Lipid biosynthesis</keyword>
<comment type="caution">
    <text evidence="20">The sequence shown here is derived from an EMBL/GenBank/DDBJ whole genome shotgun (WGS) entry which is preliminary data.</text>
</comment>
<feature type="transmembrane region" description="Helical" evidence="19">
    <location>
        <begin position="20"/>
        <end position="47"/>
    </location>
</feature>
<gene>
    <name evidence="20" type="ORF">C8N32_105130</name>
</gene>
<evidence type="ECO:0000313" key="20">
    <source>
        <dbReference type="EMBL" id="PTN02758.1"/>
    </source>
</evidence>
<evidence type="ECO:0000256" key="12">
    <source>
        <dbReference type="ARBA" id="ARBA00022695"/>
    </source>
</evidence>
<reference evidence="20 21" key="1">
    <citation type="submission" date="2018-04" db="EMBL/GenBank/DDBJ databases">
        <title>Genomic Encyclopedia of Archaeal and Bacterial Type Strains, Phase II (KMG-II): from individual species to whole genera.</title>
        <authorList>
            <person name="Goeker M."/>
        </authorList>
    </citation>
    <scope>NUCLEOTIDE SEQUENCE [LARGE SCALE GENOMIC DNA]</scope>
    <source>
        <strain evidence="20 21">DSM 18064</strain>
    </source>
</reference>
<evidence type="ECO:0000256" key="11">
    <source>
        <dbReference type="ARBA" id="ARBA00022692"/>
    </source>
</evidence>
<keyword evidence="14" id="KW-0443">Lipid metabolism</keyword>
<protein>
    <recommendedName>
        <fullName evidence="7 18">Phosphatidate cytidylyltransferase</fullName>
        <ecNumber evidence="6 18">2.7.7.41</ecNumber>
    </recommendedName>
</protein>
<evidence type="ECO:0000256" key="17">
    <source>
        <dbReference type="ARBA" id="ARBA00023264"/>
    </source>
</evidence>
<evidence type="ECO:0000256" key="16">
    <source>
        <dbReference type="ARBA" id="ARBA00023209"/>
    </source>
</evidence>
<feature type="transmembrane region" description="Helical" evidence="19">
    <location>
        <begin position="128"/>
        <end position="147"/>
    </location>
</feature>
<evidence type="ECO:0000256" key="13">
    <source>
        <dbReference type="ARBA" id="ARBA00022989"/>
    </source>
</evidence>
<comment type="pathway">
    <text evidence="4">Lipid metabolism.</text>
</comment>
<evidence type="ECO:0000256" key="9">
    <source>
        <dbReference type="ARBA" id="ARBA00022516"/>
    </source>
</evidence>
<dbReference type="EMBL" id="QAAA01000005">
    <property type="protein sequence ID" value="PTN02758.1"/>
    <property type="molecule type" value="Genomic_DNA"/>
</dbReference>
<dbReference type="Pfam" id="PF01148">
    <property type="entry name" value="CTP_transf_1"/>
    <property type="match status" value="1"/>
</dbReference>
<evidence type="ECO:0000256" key="15">
    <source>
        <dbReference type="ARBA" id="ARBA00023136"/>
    </source>
</evidence>
<comment type="pathway">
    <text evidence="3 18">Phospholipid metabolism; CDP-diacylglycerol biosynthesis; CDP-diacylglycerol from sn-glycerol 3-phosphate: step 3/3.</text>
</comment>
<dbReference type="PROSITE" id="PS01315">
    <property type="entry name" value="CDS"/>
    <property type="match status" value="1"/>
</dbReference>
<dbReference type="InterPro" id="IPR000374">
    <property type="entry name" value="PC_trans"/>
</dbReference>
<feature type="transmembrane region" description="Helical" evidence="19">
    <location>
        <begin position="59"/>
        <end position="75"/>
    </location>
</feature>
<comment type="similarity">
    <text evidence="5 18">Belongs to the CDS family.</text>
</comment>
<keyword evidence="16" id="KW-0594">Phospholipid biosynthesis</keyword>
<evidence type="ECO:0000313" key="21">
    <source>
        <dbReference type="Proteomes" id="UP000243859"/>
    </source>
</evidence>
<keyword evidence="15 19" id="KW-0472">Membrane</keyword>
<dbReference type="GO" id="GO:0016024">
    <property type="term" value="P:CDP-diacylglycerol biosynthetic process"/>
    <property type="evidence" value="ECO:0007669"/>
    <property type="project" value="UniProtKB-UniPathway"/>
</dbReference>
<evidence type="ECO:0000256" key="5">
    <source>
        <dbReference type="ARBA" id="ARBA00010185"/>
    </source>
</evidence>
<accession>A0A2T5BTK2</accession>
<dbReference type="GO" id="GO:0004605">
    <property type="term" value="F:phosphatidate cytidylyltransferase activity"/>
    <property type="evidence" value="ECO:0007669"/>
    <property type="project" value="UniProtKB-EC"/>
</dbReference>
<evidence type="ECO:0000256" key="19">
    <source>
        <dbReference type="SAM" id="Phobius"/>
    </source>
</evidence>
<feature type="transmembrane region" description="Helical" evidence="19">
    <location>
        <begin position="81"/>
        <end position="98"/>
    </location>
</feature>
<keyword evidence="21" id="KW-1185">Reference proteome</keyword>
<evidence type="ECO:0000256" key="2">
    <source>
        <dbReference type="ARBA" id="ARBA00004651"/>
    </source>
</evidence>
<dbReference type="AlphaFoldDB" id="A0A2T5BTK2"/>
<feature type="transmembrane region" description="Helical" evidence="19">
    <location>
        <begin position="105"/>
        <end position="122"/>
    </location>
</feature>
<dbReference type="GO" id="GO:0005886">
    <property type="term" value="C:plasma membrane"/>
    <property type="evidence" value="ECO:0007669"/>
    <property type="project" value="UniProtKB-SubCell"/>
</dbReference>
<evidence type="ECO:0000256" key="7">
    <source>
        <dbReference type="ARBA" id="ARBA00019373"/>
    </source>
</evidence>
<dbReference type="PANTHER" id="PTHR46382:SF1">
    <property type="entry name" value="PHOSPHATIDATE CYTIDYLYLTRANSFERASE"/>
    <property type="match status" value="1"/>
</dbReference>
<keyword evidence="12 18" id="KW-0548">Nucleotidyltransferase</keyword>
<name>A0A2T5BTK2_9RHOB</name>
<dbReference type="PANTHER" id="PTHR46382">
    <property type="entry name" value="PHOSPHATIDATE CYTIDYLYLTRANSFERASE"/>
    <property type="match status" value="1"/>
</dbReference>